<dbReference type="PANTHER" id="PTHR30294">
    <property type="entry name" value="MEMBRANE COMPONENT OF ABC TRANSPORTER YHHJ-RELATED"/>
    <property type="match status" value="1"/>
</dbReference>
<feature type="transmembrane region" description="Helical" evidence="6">
    <location>
        <begin position="218"/>
        <end position="236"/>
    </location>
</feature>
<comment type="subcellular location">
    <subcellularLocation>
        <location evidence="1">Cell membrane</location>
        <topology evidence="1">Multi-pass membrane protein</topology>
    </subcellularLocation>
</comment>
<feature type="transmembrane region" description="Helical" evidence="6">
    <location>
        <begin position="165"/>
        <end position="185"/>
    </location>
</feature>
<reference evidence="8" key="1">
    <citation type="journal article" date="2019" name="Int. J. Syst. Evol. Microbiol.">
        <title>The Global Catalogue of Microorganisms (GCM) 10K type strain sequencing project: providing services to taxonomists for standard genome sequencing and annotation.</title>
        <authorList>
            <consortium name="The Broad Institute Genomics Platform"/>
            <consortium name="The Broad Institute Genome Sequencing Center for Infectious Disease"/>
            <person name="Wu L."/>
            <person name="Ma J."/>
        </authorList>
    </citation>
    <scope>NUCLEOTIDE SEQUENCE [LARGE SCALE GENOMIC DNA]</scope>
    <source>
        <strain evidence="8">CCUG 61485</strain>
    </source>
</reference>
<feature type="transmembrane region" description="Helical" evidence="6">
    <location>
        <begin position="12"/>
        <end position="36"/>
    </location>
</feature>
<accession>A0ABW3Y747</accession>
<comment type="caution">
    <text evidence="7">The sequence shown here is derived from an EMBL/GenBank/DDBJ whole genome shotgun (WGS) entry which is preliminary data.</text>
</comment>
<feature type="transmembrane region" description="Helical" evidence="6">
    <location>
        <begin position="56"/>
        <end position="74"/>
    </location>
</feature>
<keyword evidence="3 6" id="KW-0812">Transmembrane</keyword>
<evidence type="ECO:0000313" key="8">
    <source>
        <dbReference type="Proteomes" id="UP001597201"/>
    </source>
</evidence>
<proteinExistence type="predicted"/>
<feature type="transmembrane region" description="Helical" evidence="6">
    <location>
        <begin position="139"/>
        <end position="158"/>
    </location>
</feature>
<evidence type="ECO:0000256" key="2">
    <source>
        <dbReference type="ARBA" id="ARBA00022475"/>
    </source>
</evidence>
<feature type="transmembrane region" description="Helical" evidence="6">
    <location>
        <begin position="95"/>
        <end position="119"/>
    </location>
</feature>
<gene>
    <name evidence="7" type="primary">gldF</name>
    <name evidence="7" type="ORF">ACFQ39_14670</name>
</gene>
<keyword evidence="5 6" id="KW-0472">Membrane</keyword>
<keyword evidence="4 6" id="KW-1133">Transmembrane helix</keyword>
<dbReference type="InterPro" id="IPR051449">
    <property type="entry name" value="ABC-2_transporter_component"/>
</dbReference>
<dbReference type="PANTHER" id="PTHR30294:SF29">
    <property type="entry name" value="MULTIDRUG ABC TRANSPORTER PERMEASE YBHS-RELATED"/>
    <property type="match status" value="1"/>
</dbReference>
<sequence>MFSIFKKEINTFFASSIAYLVIGVFLLINGLFLWVFRGDFNILEAGFADLNAFFFITPWFFIFLIPAVTMRSFSDEMRLGTIEILKTKPITNWQIVLGKYASAVLLIVIALVPTIVYVYSILKLGNPVGNLDWGSTIGSYLGLVLLGAAFTSIGLFTSTLSSNQIIAFLIGVILSYLLFAGFDALQEIDFLGFDFLSSIGMRSHFESISRGVIDTRDVLYFVCVIYFFLALTKLNIDKK</sequence>
<name>A0ABW3Y747_9FLAO</name>
<dbReference type="Pfam" id="PF12679">
    <property type="entry name" value="ABC2_membrane_2"/>
    <property type="match status" value="1"/>
</dbReference>
<evidence type="ECO:0000256" key="5">
    <source>
        <dbReference type="ARBA" id="ARBA00023136"/>
    </source>
</evidence>
<organism evidence="7 8">
    <name type="scientific">Namhaeicola litoreus</name>
    <dbReference type="NCBI Taxonomy" id="1052145"/>
    <lineage>
        <taxon>Bacteria</taxon>
        <taxon>Pseudomonadati</taxon>
        <taxon>Bacteroidota</taxon>
        <taxon>Flavobacteriia</taxon>
        <taxon>Flavobacteriales</taxon>
        <taxon>Flavobacteriaceae</taxon>
        <taxon>Namhaeicola</taxon>
    </lineage>
</organism>
<dbReference type="EMBL" id="JBHTMY010000004">
    <property type="protein sequence ID" value="MFD1316867.1"/>
    <property type="molecule type" value="Genomic_DNA"/>
</dbReference>
<dbReference type="RefSeq" id="WP_377180330.1">
    <property type="nucleotide sequence ID" value="NZ_JBHTMY010000004.1"/>
</dbReference>
<dbReference type="NCBIfam" id="TIGR03518">
    <property type="entry name" value="ABC_perm_GldF"/>
    <property type="match status" value="1"/>
</dbReference>
<keyword evidence="8" id="KW-1185">Reference proteome</keyword>
<evidence type="ECO:0000256" key="6">
    <source>
        <dbReference type="SAM" id="Phobius"/>
    </source>
</evidence>
<dbReference type="Proteomes" id="UP001597201">
    <property type="component" value="Unassembled WGS sequence"/>
</dbReference>
<dbReference type="InterPro" id="IPR019860">
    <property type="entry name" value="Motility-assoc_ABC_perm_GldF"/>
</dbReference>
<evidence type="ECO:0000256" key="1">
    <source>
        <dbReference type="ARBA" id="ARBA00004651"/>
    </source>
</evidence>
<evidence type="ECO:0000313" key="7">
    <source>
        <dbReference type="EMBL" id="MFD1316867.1"/>
    </source>
</evidence>
<keyword evidence="2" id="KW-1003">Cell membrane</keyword>
<evidence type="ECO:0000256" key="4">
    <source>
        <dbReference type="ARBA" id="ARBA00022989"/>
    </source>
</evidence>
<protein>
    <submittedName>
        <fullName evidence="7">Gliding motility-associated ABC transporter permease subunit GldF</fullName>
    </submittedName>
</protein>
<evidence type="ECO:0000256" key="3">
    <source>
        <dbReference type="ARBA" id="ARBA00022692"/>
    </source>
</evidence>